<proteinExistence type="predicted"/>
<keyword evidence="4" id="KW-1185">Reference proteome</keyword>
<name>A0A1G8QFY5_9ACTN</name>
<keyword evidence="2" id="KW-0812">Transmembrane</keyword>
<dbReference type="Proteomes" id="UP000199202">
    <property type="component" value="Unassembled WGS sequence"/>
</dbReference>
<dbReference type="RefSeq" id="WP_090933204.1">
    <property type="nucleotide sequence ID" value="NZ_FNDJ01000008.1"/>
</dbReference>
<dbReference type="OrthoDB" id="4863243at2"/>
<dbReference type="AlphaFoldDB" id="A0A1G8QFY5"/>
<feature type="transmembrane region" description="Helical" evidence="2">
    <location>
        <begin position="188"/>
        <end position="212"/>
    </location>
</feature>
<evidence type="ECO:0000313" key="3">
    <source>
        <dbReference type="EMBL" id="SDJ03682.1"/>
    </source>
</evidence>
<organism evidence="3 4">
    <name type="scientific">Nonomuraea jiangxiensis</name>
    <dbReference type="NCBI Taxonomy" id="633440"/>
    <lineage>
        <taxon>Bacteria</taxon>
        <taxon>Bacillati</taxon>
        <taxon>Actinomycetota</taxon>
        <taxon>Actinomycetes</taxon>
        <taxon>Streptosporangiales</taxon>
        <taxon>Streptosporangiaceae</taxon>
        <taxon>Nonomuraea</taxon>
    </lineage>
</organism>
<evidence type="ECO:0000256" key="2">
    <source>
        <dbReference type="SAM" id="Phobius"/>
    </source>
</evidence>
<sequence length="244" mass="26369">MTEFALLMRNIDGQLDQLDATCEDMREQVNRLLDAVPEFLAWAVQPLKDAWDKFCEACRKLWNEYVDFFTHPGDPGRLNDAATTFSDKVQAGVSAQAGKLTETYMQVDNKWKGDAAEQYKKVLEPAAPQSSALRQYASTVMEVSKALNSCRWALIIFWIAFGTAVAVAIGELVAAIAGFVTIVGAVPAILYSVGVIGQLLLTVGLAAAYAISEMSDAASTFRTQNNGNDHLAGGKWPPSGVVAS</sequence>
<dbReference type="STRING" id="633440.SAMN05421869_108234"/>
<dbReference type="EMBL" id="FNDJ01000008">
    <property type="protein sequence ID" value="SDJ03682.1"/>
    <property type="molecule type" value="Genomic_DNA"/>
</dbReference>
<accession>A0A1G8QFY5</accession>
<keyword evidence="2" id="KW-1133">Transmembrane helix</keyword>
<keyword evidence="1" id="KW-0175">Coiled coil</keyword>
<feature type="transmembrane region" description="Helical" evidence="2">
    <location>
        <begin position="152"/>
        <end position="182"/>
    </location>
</feature>
<evidence type="ECO:0000313" key="4">
    <source>
        <dbReference type="Proteomes" id="UP000199202"/>
    </source>
</evidence>
<keyword evidence="2" id="KW-0472">Membrane</keyword>
<evidence type="ECO:0008006" key="5">
    <source>
        <dbReference type="Google" id="ProtNLM"/>
    </source>
</evidence>
<feature type="coiled-coil region" evidence="1">
    <location>
        <begin position="8"/>
        <end position="35"/>
    </location>
</feature>
<protein>
    <recommendedName>
        <fullName evidence="5">Proteins of 100 residues with WXG</fullName>
    </recommendedName>
</protein>
<gene>
    <name evidence="3" type="ORF">SAMN05421869_108234</name>
</gene>
<reference evidence="3 4" key="1">
    <citation type="submission" date="2016-10" db="EMBL/GenBank/DDBJ databases">
        <authorList>
            <person name="de Groot N.N."/>
        </authorList>
    </citation>
    <scope>NUCLEOTIDE SEQUENCE [LARGE SCALE GENOMIC DNA]</scope>
    <source>
        <strain evidence="3 4">CGMCC 4.6533</strain>
    </source>
</reference>
<evidence type="ECO:0000256" key="1">
    <source>
        <dbReference type="SAM" id="Coils"/>
    </source>
</evidence>